<evidence type="ECO:0000256" key="5">
    <source>
        <dbReference type="ARBA" id="ARBA00022741"/>
    </source>
</evidence>
<feature type="transmembrane region" description="Helical" evidence="9">
    <location>
        <begin position="199"/>
        <end position="220"/>
    </location>
</feature>
<keyword evidence="8 9" id="KW-0472">Membrane</keyword>
<evidence type="ECO:0000256" key="4">
    <source>
        <dbReference type="ARBA" id="ARBA00022737"/>
    </source>
</evidence>
<feature type="transmembrane region" description="Helical" evidence="9">
    <location>
        <begin position="17"/>
        <end position="38"/>
    </location>
</feature>
<evidence type="ECO:0000256" key="8">
    <source>
        <dbReference type="ARBA" id="ARBA00023136"/>
    </source>
</evidence>
<dbReference type="Pfam" id="PF00664">
    <property type="entry name" value="ABC_membrane"/>
    <property type="match status" value="2"/>
</dbReference>
<evidence type="ECO:0000256" key="9">
    <source>
        <dbReference type="SAM" id="Phobius"/>
    </source>
</evidence>
<dbReference type="PANTHER" id="PTHR24223">
    <property type="entry name" value="ATP-BINDING CASSETTE SUB-FAMILY C"/>
    <property type="match status" value="1"/>
</dbReference>
<dbReference type="EMBL" id="VVIM01000006">
    <property type="protein sequence ID" value="KAB0797847.1"/>
    <property type="molecule type" value="Genomic_DNA"/>
</dbReference>
<feature type="transmembrane region" description="Helical" evidence="9">
    <location>
        <begin position="820"/>
        <end position="842"/>
    </location>
</feature>
<dbReference type="PROSITE" id="PS50893">
    <property type="entry name" value="ABC_TRANSPORTER_2"/>
    <property type="match status" value="2"/>
</dbReference>
<dbReference type="SUPFAM" id="SSF90123">
    <property type="entry name" value="ABC transporter transmembrane region"/>
    <property type="match status" value="2"/>
</dbReference>
<name>A0A5N4AKK5_PHOPY</name>
<dbReference type="InterPro" id="IPR050173">
    <property type="entry name" value="ABC_transporter_C-like"/>
</dbReference>
<evidence type="ECO:0000256" key="7">
    <source>
        <dbReference type="ARBA" id="ARBA00022989"/>
    </source>
</evidence>
<evidence type="ECO:0000256" key="2">
    <source>
        <dbReference type="ARBA" id="ARBA00022448"/>
    </source>
</evidence>
<accession>A0A5N4AKK5</accession>
<evidence type="ECO:0008006" key="14">
    <source>
        <dbReference type="Google" id="ProtNLM"/>
    </source>
</evidence>
<dbReference type="InterPro" id="IPR003439">
    <property type="entry name" value="ABC_transporter-like_ATP-bd"/>
</dbReference>
<keyword evidence="5" id="KW-0547">Nucleotide-binding</keyword>
<organism evidence="12 13">
    <name type="scientific">Photinus pyralis</name>
    <name type="common">Common eastern firefly</name>
    <name type="synonym">Lampyris pyralis</name>
    <dbReference type="NCBI Taxonomy" id="7054"/>
    <lineage>
        <taxon>Eukaryota</taxon>
        <taxon>Metazoa</taxon>
        <taxon>Ecdysozoa</taxon>
        <taxon>Arthropoda</taxon>
        <taxon>Hexapoda</taxon>
        <taxon>Insecta</taxon>
        <taxon>Pterygota</taxon>
        <taxon>Neoptera</taxon>
        <taxon>Endopterygota</taxon>
        <taxon>Coleoptera</taxon>
        <taxon>Polyphaga</taxon>
        <taxon>Elateriformia</taxon>
        <taxon>Elateroidea</taxon>
        <taxon>Lampyridae</taxon>
        <taxon>Lampyrinae</taxon>
        <taxon>Photinus</taxon>
    </lineage>
</organism>
<keyword evidence="3 9" id="KW-0812">Transmembrane</keyword>
<dbReference type="PROSITE" id="PS50929">
    <property type="entry name" value="ABC_TM1F"/>
    <property type="match status" value="2"/>
</dbReference>
<keyword evidence="2" id="KW-0813">Transport</keyword>
<dbReference type="FunFam" id="3.40.50.300:FF:000973">
    <property type="entry name" value="Multidrug resistance-associated protein 4"/>
    <property type="match status" value="1"/>
</dbReference>
<dbReference type="InParanoid" id="A0A5N4AKK5"/>
<dbReference type="GO" id="GO:0005524">
    <property type="term" value="F:ATP binding"/>
    <property type="evidence" value="ECO:0007669"/>
    <property type="project" value="UniProtKB-KW"/>
</dbReference>
<evidence type="ECO:0000256" key="6">
    <source>
        <dbReference type="ARBA" id="ARBA00022840"/>
    </source>
</evidence>
<dbReference type="InterPro" id="IPR027417">
    <property type="entry name" value="P-loop_NTPase"/>
</dbReference>
<keyword evidence="7 9" id="KW-1133">Transmembrane helix</keyword>
<keyword evidence="6" id="KW-0067">ATP-binding</keyword>
<dbReference type="InterPro" id="IPR036640">
    <property type="entry name" value="ABC1_TM_sf"/>
</dbReference>
<evidence type="ECO:0000313" key="12">
    <source>
        <dbReference type="EMBL" id="KAB0797847.1"/>
    </source>
</evidence>
<feature type="transmembrane region" description="Helical" evidence="9">
    <location>
        <begin position="110"/>
        <end position="135"/>
    </location>
</feature>
<dbReference type="Proteomes" id="UP000327044">
    <property type="component" value="Unassembled WGS sequence"/>
</dbReference>
<feature type="transmembrane region" description="Helical" evidence="9">
    <location>
        <begin position="793"/>
        <end position="814"/>
    </location>
</feature>
<sequence length="1125" mass="125730">MPIVDVNTHTTQEEARWYAGGIVFFSFLRITLFHPLIVHTQLIGLKAKIACCALIYRKTLKLNNAAFSKTNIGQMINLLSNDVIIFTKCALMLNHLWVGPLQCLVVTCLMYHYVGVSSIFGVLLLILFLPAYYWLGNLASKYRSKAAMRTDARVCYMNEVILGIEIIKMHAWEKLTTSLMLSLRNLEMKYIRLCTYVKAAYMSCDIVVIPIILWVTIVVYVCHNTIRADTVFTLILYYNSLRLSIGKFFPQALSYRAEALVSARRINEFLLNTEIQLENAESTTDPIAIRISEGNAKWKEDLTLKDINLTVNPGELVAIVGQVGCGKSSLLNVLLKELNLFSGKLYINGEISYASQDAWLFRGSVRDNILFGEKMDEVRYKEVVRVCALECDFNSLPYGDLTMVGGRGASLSGGQKARINLARAVYRDSDIYLLDDPLASVDARVAKQIFEECIKGYLKGKTIMLVTHQIKFLTDVDRLIVLENGAIISQGSMDEKAALDYSKGIDDFDVEELGSRKLAHKVQNVTKEQKSEGSVSKSVYRRYIASCGFLSFLNVAVLFILTQALISGGSYFLAYWVNIAQTKAPSPEQSNSSNVSQILEYNEDTKNMHIFTYSIITIACTVIVCIRSYAFCSMLLKSSQTLHNNMFKNVIGGTMHFFNTNPQGRIINRFSQDMGTVDAVLPPVAIDTIQLLVSAFASVTLIAIVNYWLLIPTVVIGSLCYGLRAFCIPTMRNVKRLEGVTRSPVFEHLSSSLQGLSTIRAFQAEAILKEEFDAHQDLHSGSYHLFLSTSQGFGYFLDCICAIYLAAVTFSFVISGSDILGGNVGLAITECLTVTSILQWAMQQTAEFENNMTCVERILEYESIAQEEITGEEVQLWPKDGEILFRNVSLQYLPDAPPTLKNINFKVAPTEKIGIIGRTGAGKTSIVNALLRLSPMSGEILIDAVDTKSISLQALRSKISVIPQDPTLFSGTLRQNLDPFQEYDDSALWNVLEEVELKKLFTSLPEGLSHVINQGGTNVSVGQRQLICLARAILRNNKILIMDEATANVDLETDSLIQRTIRNKFETCTVLTIAHRLETVMDSDKVLVMNAGEVVEFDKPSVLLNNVNGYFYKMYQRFNKHQHST</sequence>
<dbReference type="GO" id="GO:0016887">
    <property type="term" value="F:ATP hydrolysis activity"/>
    <property type="evidence" value="ECO:0007669"/>
    <property type="project" value="InterPro"/>
</dbReference>
<evidence type="ECO:0000256" key="3">
    <source>
        <dbReference type="ARBA" id="ARBA00022692"/>
    </source>
</evidence>
<dbReference type="FunFam" id="3.40.50.300:FF:000163">
    <property type="entry name" value="Multidrug resistance-associated protein member 4"/>
    <property type="match status" value="1"/>
</dbReference>
<feature type="domain" description="ABC transmembrane type-1" evidence="11">
    <location>
        <begin position="555"/>
        <end position="850"/>
    </location>
</feature>
<dbReference type="InterPro" id="IPR003593">
    <property type="entry name" value="AAA+_ATPase"/>
</dbReference>
<dbReference type="GO" id="GO:0016020">
    <property type="term" value="C:membrane"/>
    <property type="evidence" value="ECO:0007669"/>
    <property type="project" value="UniProtKB-SubCell"/>
</dbReference>
<gene>
    <name evidence="12" type="ORF">PPYR_08840</name>
</gene>
<feature type="domain" description="ABC transmembrane type-1" evidence="11">
    <location>
        <begin position="1"/>
        <end position="257"/>
    </location>
</feature>
<dbReference type="GO" id="GO:0140359">
    <property type="term" value="F:ABC-type transporter activity"/>
    <property type="evidence" value="ECO:0007669"/>
    <property type="project" value="InterPro"/>
</dbReference>
<feature type="domain" description="ABC transporter" evidence="10">
    <location>
        <begin position="883"/>
        <end position="1116"/>
    </location>
</feature>
<dbReference type="InterPro" id="IPR017871">
    <property type="entry name" value="ABC_transporter-like_CS"/>
</dbReference>
<evidence type="ECO:0000259" key="11">
    <source>
        <dbReference type="PROSITE" id="PS50929"/>
    </source>
</evidence>
<dbReference type="Pfam" id="PF00005">
    <property type="entry name" value="ABC_tran"/>
    <property type="match status" value="2"/>
</dbReference>
<dbReference type="PANTHER" id="PTHR24223:SF448">
    <property type="entry name" value="FI20146P1-RELATED"/>
    <property type="match status" value="1"/>
</dbReference>
<dbReference type="AlphaFoldDB" id="A0A5N4AKK5"/>
<keyword evidence="13" id="KW-1185">Reference proteome</keyword>
<protein>
    <recommendedName>
        <fullName evidence="14">Multidrug resistance-associated protein lethal(2)03659</fullName>
    </recommendedName>
</protein>
<dbReference type="Gene3D" id="3.40.50.300">
    <property type="entry name" value="P-loop containing nucleotide triphosphate hydrolases"/>
    <property type="match status" value="2"/>
</dbReference>
<evidence type="ECO:0000256" key="1">
    <source>
        <dbReference type="ARBA" id="ARBA00004141"/>
    </source>
</evidence>
<feature type="transmembrane region" description="Helical" evidence="9">
    <location>
        <begin position="610"/>
        <end position="636"/>
    </location>
</feature>
<evidence type="ECO:0000313" key="13">
    <source>
        <dbReference type="Proteomes" id="UP000327044"/>
    </source>
</evidence>
<dbReference type="SMART" id="SM00382">
    <property type="entry name" value="AAA"/>
    <property type="match status" value="2"/>
</dbReference>
<dbReference type="SUPFAM" id="SSF52540">
    <property type="entry name" value="P-loop containing nucleoside triphosphate hydrolases"/>
    <property type="match status" value="2"/>
</dbReference>
<feature type="domain" description="ABC transporter" evidence="10">
    <location>
        <begin position="289"/>
        <end position="509"/>
    </location>
</feature>
<dbReference type="InterPro" id="IPR011527">
    <property type="entry name" value="ABC1_TM_dom"/>
</dbReference>
<comment type="subcellular location">
    <subcellularLocation>
        <location evidence="1">Membrane</location>
        <topology evidence="1">Multi-pass membrane protein</topology>
    </subcellularLocation>
</comment>
<reference evidence="12 13" key="1">
    <citation type="journal article" date="2018" name="Elife">
        <title>Firefly genomes illuminate parallel origins of bioluminescence in beetles.</title>
        <authorList>
            <person name="Fallon T.R."/>
            <person name="Lower S.E."/>
            <person name="Chang C.H."/>
            <person name="Bessho-Uehara M."/>
            <person name="Martin G.J."/>
            <person name="Bewick A.J."/>
            <person name="Behringer M."/>
            <person name="Debat H.J."/>
            <person name="Wong I."/>
            <person name="Day J.C."/>
            <person name="Suvorov A."/>
            <person name="Silva C.J."/>
            <person name="Stanger-Hall K.F."/>
            <person name="Hall D.W."/>
            <person name="Schmitz R.J."/>
            <person name="Nelson D.R."/>
            <person name="Lewis S.M."/>
            <person name="Shigenobu S."/>
            <person name="Bybee S.M."/>
            <person name="Larracuente A.M."/>
            <person name="Oba Y."/>
            <person name="Weng J.K."/>
        </authorList>
    </citation>
    <scope>NUCLEOTIDE SEQUENCE [LARGE SCALE GENOMIC DNA]</scope>
    <source>
        <strain evidence="12">1611_PpyrPB1</strain>
        <tissue evidence="12">Whole body</tissue>
    </source>
</reference>
<dbReference type="PROSITE" id="PS00211">
    <property type="entry name" value="ABC_TRANSPORTER_1"/>
    <property type="match status" value="2"/>
</dbReference>
<dbReference type="CDD" id="cd03250">
    <property type="entry name" value="ABCC_MRP_domain1"/>
    <property type="match status" value="1"/>
</dbReference>
<comment type="caution">
    <text evidence="12">The sequence shown here is derived from an EMBL/GenBank/DDBJ whole genome shotgun (WGS) entry which is preliminary data.</text>
</comment>
<dbReference type="Gene3D" id="1.20.1560.10">
    <property type="entry name" value="ABC transporter type 1, transmembrane domain"/>
    <property type="match status" value="2"/>
</dbReference>
<keyword evidence="4" id="KW-0677">Repeat</keyword>
<proteinExistence type="predicted"/>
<feature type="transmembrane region" description="Helical" evidence="9">
    <location>
        <begin position="543"/>
        <end position="566"/>
    </location>
</feature>
<evidence type="ECO:0000259" key="10">
    <source>
        <dbReference type="PROSITE" id="PS50893"/>
    </source>
</evidence>
<dbReference type="FunFam" id="1.20.1560.10:FF:000014">
    <property type="entry name" value="Multidrug resistance-associated protein member 4"/>
    <property type="match status" value="1"/>
</dbReference>
<dbReference type="CDD" id="cd03244">
    <property type="entry name" value="ABCC_MRP_domain2"/>
    <property type="match status" value="1"/>
</dbReference>